<comment type="caution">
    <text evidence="2">The sequence shown here is derived from an EMBL/GenBank/DDBJ whole genome shotgun (WGS) entry which is preliminary data.</text>
</comment>
<organism evidence="2 3">
    <name type="scientific">Pinctada imbricata</name>
    <name type="common">Atlantic pearl-oyster</name>
    <name type="synonym">Pinctada martensii</name>
    <dbReference type="NCBI Taxonomy" id="66713"/>
    <lineage>
        <taxon>Eukaryota</taxon>
        <taxon>Metazoa</taxon>
        <taxon>Spiralia</taxon>
        <taxon>Lophotrochozoa</taxon>
        <taxon>Mollusca</taxon>
        <taxon>Bivalvia</taxon>
        <taxon>Autobranchia</taxon>
        <taxon>Pteriomorphia</taxon>
        <taxon>Pterioida</taxon>
        <taxon>Pterioidea</taxon>
        <taxon>Pteriidae</taxon>
        <taxon>Pinctada</taxon>
    </lineage>
</organism>
<evidence type="ECO:0000259" key="1">
    <source>
        <dbReference type="PROSITE" id="PS50994"/>
    </source>
</evidence>
<dbReference type="PROSITE" id="PS50994">
    <property type="entry name" value="INTEGRASE"/>
    <property type="match status" value="1"/>
</dbReference>
<dbReference type="GO" id="GO:0003676">
    <property type="term" value="F:nucleic acid binding"/>
    <property type="evidence" value="ECO:0007669"/>
    <property type="project" value="InterPro"/>
</dbReference>
<evidence type="ECO:0000313" key="2">
    <source>
        <dbReference type="EMBL" id="KAK3082869.1"/>
    </source>
</evidence>
<dbReference type="InterPro" id="IPR012337">
    <property type="entry name" value="RNaseH-like_sf"/>
</dbReference>
<dbReference type="AlphaFoldDB" id="A0AA88XCS1"/>
<sequence>MELCAAVLAIEMADTIKEHLELPSCRFRYYSDSQIVLGYITNESRRFYVFVSNRVSRIRASSSPDQWRYISSAQNPADLATRSISASNLQDSIWFKGPDFLYQESQPYPTTHPLIDPDSDKEVRPIVTCAKAKVTSTSLGSERLSNFSTWNSLLLGIATLQSFIKRQASKSETKSETSKLESLNHAEKFVISLVQSEVFSEEILCIKNGISAPRNSSLLPLNPIIGPDGLLRVGGRIRHAKDVTNNPIIIPKHHIALLLTRHFHSKVAHQGRHITEGAIRNAGFWILGCKRLIASVISKCVMCRRLRGKLGWQKMSDLPKDRLDPGPPFTNVGIDNFGPWQVVSRRTRGGSSNQKRWAILFTCLVTRGVHIELIEELSSASFINALRRFVSIRGPVSCFRSDRGTNFIGATGELQIDTTFVEKGTVGQFLRDNGSKWMFNPPHASHFGGVWERMIGSCRRILDSLLLNHKAALTHEVLSTFMLEVCAILNAPPLLPVPTDSGAHEILSPAMLLTHKRTLPESPVLEGYGTKDALRSAWKCVQQLADNFWTRWRTEYLRQLQSRQKWHTPNTPYKEGDVVLIKDSEAHRNTWPLGLITRVFVSDDNHVRKVEIRRAESSNLLVRPVSQLVRLVEFE</sequence>
<dbReference type="PANTHER" id="PTHR47331">
    <property type="entry name" value="PHD-TYPE DOMAIN-CONTAINING PROTEIN"/>
    <property type="match status" value="1"/>
</dbReference>
<accession>A0AA88XCS1</accession>
<dbReference type="Pfam" id="PF18701">
    <property type="entry name" value="DUF5641"/>
    <property type="match status" value="1"/>
</dbReference>
<protein>
    <recommendedName>
        <fullName evidence="1">Integrase catalytic domain-containing protein</fullName>
    </recommendedName>
</protein>
<dbReference type="PANTHER" id="PTHR47331:SF6">
    <property type="entry name" value="DOUBLECORTIN DOMAIN-CONTAINING PROTEIN"/>
    <property type="match status" value="1"/>
</dbReference>
<dbReference type="GO" id="GO:0015074">
    <property type="term" value="P:DNA integration"/>
    <property type="evidence" value="ECO:0007669"/>
    <property type="project" value="InterPro"/>
</dbReference>
<dbReference type="Gene3D" id="3.30.420.10">
    <property type="entry name" value="Ribonuclease H-like superfamily/Ribonuclease H"/>
    <property type="match status" value="1"/>
</dbReference>
<reference evidence="2" key="1">
    <citation type="submission" date="2019-08" db="EMBL/GenBank/DDBJ databases">
        <title>The improved chromosome-level genome for the pearl oyster Pinctada fucata martensii using PacBio sequencing and Hi-C.</title>
        <authorList>
            <person name="Zheng Z."/>
        </authorList>
    </citation>
    <scope>NUCLEOTIDE SEQUENCE</scope>
    <source>
        <strain evidence="2">ZZ-2019</strain>
        <tissue evidence="2">Adductor muscle</tissue>
    </source>
</reference>
<name>A0AA88XCS1_PINIB</name>
<dbReference type="InterPro" id="IPR036397">
    <property type="entry name" value="RNaseH_sf"/>
</dbReference>
<dbReference type="InterPro" id="IPR040676">
    <property type="entry name" value="DUF5641"/>
</dbReference>
<feature type="domain" description="Integrase catalytic" evidence="1">
    <location>
        <begin position="323"/>
        <end position="517"/>
    </location>
</feature>
<proteinExistence type="predicted"/>
<dbReference type="InterPro" id="IPR001584">
    <property type="entry name" value="Integrase_cat-core"/>
</dbReference>
<dbReference type="SUPFAM" id="SSF53098">
    <property type="entry name" value="Ribonuclease H-like"/>
    <property type="match status" value="1"/>
</dbReference>
<dbReference type="Proteomes" id="UP001186944">
    <property type="component" value="Unassembled WGS sequence"/>
</dbReference>
<dbReference type="EMBL" id="VSWD01000014">
    <property type="protein sequence ID" value="KAK3082869.1"/>
    <property type="molecule type" value="Genomic_DNA"/>
</dbReference>
<keyword evidence="3" id="KW-1185">Reference proteome</keyword>
<gene>
    <name evidence="2" type="ORF">FSP39_007500</name>
</gene>
<evidence type="ECO:0000313" key="3">
    <source>
        <dbReference type="Proteomes" id="UP001186944"/>
    </source>
</evidence>